<evidence type="ECO:0000256" key="7">
    <source>
        <dbReference type="ARBA" id="ARBA00023291"/>
    </source>
</evidence>
<evidence type="ECO:0000256" key="2">
    <source>
        <dbReference type="ARBA" id="ARBA00022448"/>
    </source>
</evidence>
<evidence type="ECO:0000259" key="9">
    <source>
        <dbReference type="Pfam" id="PF06902"/>
    </source>
</evidence>
<keyword evidence="3 8" id="KW-0479">Metal-binding</keyword>
<evidence type="ECO:0000256" key="1">
    <source>
        <dbReference type="ARBA" id="ARBA00001927"/>
    </source>
</evidence>
<keyword evidence="7" id="KW-0003">3Fe-4S</keyword>
<dbReference type="InterPro" id="IPR001080">
    <property type="entry name" value="3Fe4S_ferredoxin"/>
</dbReference>
<dbReference type="PANTHER" id="PTHR36923:SF3">
    <property type="entry name" value="FERREDOXIN"/>
    <property type="match status" value="1"/>
</dbReference>
<dbReference type="EMBL" id="JBIAQY010000002">
    <property type="protein sequence ID" value="MFF3567557.1"/>
    <property type="molecule type" value="Genomic_DNA"/>
</dbReference>
<evidence type="ECO:0000256" key="6">
    <source>
        <dbReference type="ARBA" id="ARBA00023014"/>
    </source>
</evidence>
<evidence type="ECO:0000313" key="10">
    <source>
        <dbReference type="EMBL" id="MFF3567557.1"/>
    </source>
</evidence>
<dbReference type="SUPFAM" id="SSF54862">
    <property type="entry name" value="4Fe-4S ferredoxins"/>
    <property type="match status" value="1"/>
</dbReference>
<proteinExistence type="predicted"/>
<dbReference type="PRINTS" id="PR00352">
    <property type="entry name" value="3FE4SFRDOXIN"/>
</dbReference>
<reference evidence="10 11" key="1">
    <citation type="submission" date="2024-10" db="EMBL/GenBank/DDBJ databases">
        <title>The Natural Products Discovery Center: Release of the First 8490 Sequenced Strains for Exploring Actinobacteria Biosynthetic Diversity.</title>
        <authorList>
            <person name="Kalkreuter E."/>
            <person name="Kautsar S.A."/>
            <person name="Yang D."/>
            <person name="Bader C.D."/>
            <person name="Teijaro C.N."/>
            <person name="Fluegel L."/>
            <person name="Davis C.M."/>
            <person name="Simpson J.R."/>
            <person name="Lauterbach L."/>
            <person name="Steele A.D."/>
            <person name="Gui C."/>
            <person name="Meng S."/>
            <person name="Li G."/>
            <person name="Viehrig K."/>
            <person name="Ye F."/>
            <person name="Su P."/>
            <person name="Kiefer A.F."/>
            <person name="Nichols A."/>
            <person name="Cepeda A.J."/>
            <person name="Yan W."/>
            <person name="Fan B."/>
            <person name="Jiang Y."/>
            <person name="Adhikari A."/>
            <person name="Zheng C.-J."/>
            <person name="Schuster L."/>
            <person name="Cowan T.M."/>
            <person name="Smanski M.J."/>
            <person name="Chevrette M.G."/>
            <person name="De Carvalho L.P.S."/>
            <person name="Shen B."/>
        </authorList>
    </citation>
    <scope>NUCLEOTIDE SEQUENCE [LARGE SCALE GENOMIC DNA]</scope>
    <source>
        <strain evidence="10 11">NPDC002593</strain>
    </source>
</reference>
<accession>A0ABW6RU91</accession>
<dbReference type="Gene3D" id="3.30.70.20">
    <property type="match status" value="1"/>
</dbReference>
<comment type="function">
    <text evidence="8">Ferredoxins are iron-sulfur proteins that transfer electrons in a wide variety of metabolic reactions.</text>
</comment>
<evidence type="ECO:0000313" key="11">
    <source>
        <dbReference type="Proteomes" id="UP001601992"/>
    </source>
</evidence>
<keyword evidence="5 8" id="KW-0408">Iron</keyword>
<keyword evidence="11" id="KW-1185">Reference proteome</keyword>
<dbReference type="RefSeq" id="WP_387402851.1">
    <property type="nucleotide sequence ID" value="NZ_JBIAQY010000002.1"/>
</dbReference>
<keyword evidence="6 8" id="KW-0411">Iron-sulfur</keyword>
<evidence type="ECO:0000256" key="3">
    <source>
        <dbReference type="ARBA" id="ARBA00022723"/>
    </source>
</evidence>
<evidence type="ECO:0000256" key="5">
    <source>
        <dbReference type="ARBA" id="ARBA00023004"/>
    </source>
</evidence>
<protein>
    <recommendedName>
        <fullName evidence="8">Ferredoxin</fullName>
    </recommendedName>
</protein>
<dbReference type="Pfam" id="PF06902">
    <property type="entry name" value="Fer4_19"/>
    <property type="match status" value="1"/>
</dbReference>
<dbReference type="InterPro" id="IPR051269">
    <property type="entry name" value="Fe-S_cluster_ET"/>
</dbReference>
<comment type="caution">
    <text evidence="10">The sequence shown here is derived from an EMBL/GenBank/DDBJ whole genome shotgun (WGS) entry which is preliminary data.</text>
</comment>
<dbReference type="InterPro" id="IPR010693">
    <property type="entry name" value="Divergent_4Fe-4S_mono-cluster"/>
</dbReference>
<evidence type="ECO:0000256" key="4">
    <source>
        <dbReference type="ARBA" id="ARBA00022982"/>
    </source>
</evidence>
<feature type="domain" description="Divergent 4Fe-4S mono-cluster" evidence="9">
    <location>
        <begin position="1"/>
        <end position="64"/>
    </location>
</feature>
<dbReference type="Proteomes" id="UP001601992">
    <property type="component" value="Unassembled WGS sequence"/>
</dbReference>
<sequence>MRIAADRDVCIGSGQCVFHEPAVFDQDAGDGLVRVLLERPDGALAESARAAVRMCPSGALSIVEE</sequence>
<keyword evidence="4 8" id="KW-0249">Electron transport</keyword>
<keyword evidence="2 8" id="KW-0813">Transport</keyword>
<comment type="cofactor">
    <cofactor evidence="1">
        <name>[3Fe-4S] cluster</name>
        <dbReference type="ChEBI" id="CHEBI:21137"/>
    </cofactor>
</comment>
<evidence type="ECO:0000256" key="8">
    <source>
        <dbReference type="RuleBase" id="RU368020"/>
    </source>
</evidence>
<gene>
    <name evidence="10" type="ORF">ACFYXQ_07205</name>
</gene>
<organism evidence="10 11">
    <name type="scientific">Nocardia jiangxiensis</name>
    <dbReference type="NCBI Taxonomy" id="282685"/>
    <lineage>
        <taxon>Bacteria</taxon>
        <taxon>Bacillati</taxon>
        <taxon>Actinomycetota</taxon>
        <taxon>Actinomycetes</taxon>
        <taxon>Mycobacteriales</taxon>
        <taxon>Nocardiaceae</taxon>
        <taxon>Nocardia</taxon>
    </lineage>
</organism>
<name>A0ABW6RU91_9NOCA</name>
<dbReference type="PANTHER" id="PTHR36923">
    <property type="entry name" value="FERREDOXIN"/>
    <property type="match status" value="1"/>
</dbReference>